<protein>
    <submittedName>
        <fullName evidence="7">FAD-binding oxidoreductase</fullName>
    </submittedName>
</protein>
<proteinExistence type="inferred from homology"/>
<dbReference type="Gene3D" id="3.30.465.10">
    <property type="match status" value="1"/>
</dbReference>
<name>A0AA41R2U7_9BACT</name>
<comment type="cofactor">
    <cofactor evidence="1">
        <name>FAD</name>
        <dbReference type="ChEBI" id="CHEBI:57692"/>
    </cofactor>
</comment>
<dbReference type="GO" id="GO:0016491">
    <property type="term" value="F:oxidoreductase activity"/>
    <property type="evidence" value="ECO:0007669"/>
    <property type="project" value="UniProtKB-KW"/>
</dbReference>
<gene>
    <name evidence="7" type="ORF">MRX98_10680</name>
</gene>
<evidence type="ECO:0000313" key="7">
    <source>
        <dbReference type="EMBL" id="MCJ8501037.1"/>
    </source>
</evidence>
<feature type="domain" description="FAD-binding PCMH-type" evidence="6">
    <location>
        <begin position="40"/>
        <end position="211"/>
    </location>
</feature>
<evidence type="ECO:0000256" key="5">
    <source>
        <dbReference type="ARBA" id="ARBA00023002"/>
    </source>
</evidence>
<dbReference type="Gene3D" id="3.40.462.20">
    <property type="match status" value="1"/>
</dbReference>
<evidence type="ECO:0000256" key="2">
    <source>
        <dbReference type="ARBA" id="ARBA00005466"/>
    </source>
</evidence>
<dbReference type="PANTHER" id="PTHR42973:SF39">
    <property type="entry name" value="FAD-BINDING PCMH-TYPE DOMAIN-CONTAINING PROTEIN"/>
    <property type="match status" value="1"/>
</dbReference>
<dbReference type="InterPro" id="IPR016166">
    <property type="entry name" value="FAD-bd_PCMH"/>
</dbReference>
<evidence type="ECO:0000256" key="1">
    <source>
        <dbReference type="ARBA" id="ARBA00001974"/>
    </source>
</evidence>
<dbReference type="PROSITE" id="PS00862">
    <property type="entry name" value="OX2_COVAL_FAD"/>
    <property type="match status" value="1"/>
</dbReference>
<keyword evidence="8" id="KW-1185">Reference proteome</keyword>
<dbReference type="SUPFAM" id="SSF56176">
    <property type="entry name" value="FAD-binding/transporter-associated domain-like"/>
    <property type="match status" value="1"/>
</dbReference>
<dbReference type="PROSITE" id="PS51387">
    <property type="entry name" value="FAD_PCMH"/>
    <property type="match status" value="1"/>
</dbReference>
<dbReference type="InterPro" id="IPR016167">
    <property type="entry name" value="FAD-bd_PCMH_sub1"/>
</dbReference>
<comment type="similarity">
    <text evidence="2">Belongs to the oxygen-dependent FAD-linked oxidoreductase family.</text>
</comment>
<dbReference type="Proteomes" id="UP001165427">
    <property type="component" value="Unassembled WGS sequence"/>
</dbReference>
<evidence type="ECO:0000256" key="4">
    <source>
        <dbReference type="ARBA" id="ARBA00022827"/>
    </source>
</evidence>
<dbReference type="Gene3D" id="3.30.43.10">
    <property type="entry name" value="Uridine Diphospho-n-acetylenolpyruvylglucosamine Reductase, domain 2"/>
    <property type="match status" value="1"/>
</dbReference>
<keyword evidence="3" id="KW-0285">Flavoprotein</keyword>
<keyword evidence="5" id="KW-0560">Oxidoreductase</keyword>
<comment type="caution">
    <text evidence="7">The sequence shown here is derived from an EMBL/GenBank/DDBJ whole genome shotgun (WGS) entry which is preliminary data.</text>
</comment>
<dbReference type="Pfam" id="PF01565">
    <property type="entry name" value="FAD_binding_4"/>
    <property type="match status" value="1"/>
</dbReference>
<accession>A0AA41R2U7</accession>
<evidence type="ECO:0000259" key="6">
    <source>
        <dbReference type="PROSITE" id="PS51387"/>
    </source>
</evidence>
<dbReference type="PANTHER" id="PTHR42973">
    <property type="entry name" value="BINDING OXIDOREDUCTASE, PUTATIVE (AFU_ORTHOLOGUE AFUA_1G17690)-RELATED"/>
    <property type="match status" value="1"/>
</dbReference>
<evidence type="ECO:0000313" key="8">
    <source>
        <dbReference type="Proteomes" id="UP001165427"/>
    </source>
</evidence>
<dbReference type="InterPro" id="IPR036318">
    <property type="entry name" value="FAD-bd_PCMH-like_sf"/>
</dbReference>
<dbReference type="RefSeq" id="WP_246907075.1">
    <property type="nucleotide sequence ID" value="NZ_JALJRB010000010.1"/>
</dbReference>
<dbReference type="InterPro" id="IPR012951">
    <property type="entry name" value="BBE"/>
</dbReference>
<dbReference type="InterPro" id="IPR006093">
    <property type="entry name" value="Oxy_OxRdtase_FAD_BS"/>
</dbReference>
<keyword evidence="4" id="KW-0274">FAD</keyword>
<sequence length="468" mass="51078">MNPSSIDNNSMNTFKAAFSGPVITPGNAEYEHARRVWNHMIDRRPAVIAQCRTPSDVAAAIGFARENGLVIAVRGGGHNVAGYAVCDDGLVIDMSLMREVTVDPESRRARVAAGARWADVDRATQPHGLATPGGEVSETGVAGLTLGGGVGYLRRKYGMSSDNLLSVGLVTADGHTLTASANQNQDLFWALRGGGGNFGVVTAFEFQLHPVGPEVYSVNPFYPLDQAEWLFRTWRAFTAEAPDEASTAFAIWSIPTHPDIPAHLHGTDACLLDGMYSGPPEGGEALFRTMRDLDGKLLDFSGRATYLEAQQAFDAFLPEGGLYYWKSLFMDRISDEALHTIVSMSAKRPSPGILVIIRHLGGAIERVAPDATAVRNRAAQYMLSIDGGWTDPAESTDNIAWIRHFWEEMRPFSNGGVYMNFPGFAEDEGDPWPTSHGSNYQRLAEVKRKYDPTNLFRMNQNIRPAEGP</sequence>
<reference evidence="7" key="1">
    <citation type="submission" date="2022-04" db="EMBL/GenBank/DDBJ databases">
        <title>Desulfatitalea alkaliphila sp. nov., a novel anaerobic sulfate-reducing bacterium isolated from terrestrial mud volcano, Taman Peninsula, Russia.</title>
        <authorList>
            <person name="Khomyakova M.A."/>
            <person name="Merkel A.Y."/>
            <person name="Slobodkin A.I."/>
        </authorList>
    </citation>
    <scope>NUCLEOTIDE SEQUENCE</scope>
    <source>
        <strain evidence="7">M08but</strain>
    </source>
</reference>
<evidence type="ECO:0000256" key="3">
    <source>
        <dbReference type="ARBA" id="ARBA00022630"/>
    </source>
</evidence>
<dbReference type="InterPro" id="IPR016169">
    <property type="entry name" value="FAD-bd_PCMH_sub2"/>
</dbReference>
<dbReference type="InterPro" id="IPR006094">
    <property type="entry name" value="Oxid_FAD_bind_N"/>
</dbReference>
<dbReference type="GO" id="GO:0071949">
    <property type="term" value="F:FAD binding"/>
    <property type="evidence" value="ECO:0007669"/>
    <property type="project" value="InterPro"/>
</dbReference>
<organism evidence="7 8">
    <name type="scientific">Desulfatitalea alkaliphila</name>
    <dbReference type="NCBI Taxonomy" id="2929485"/>
    <lineage>
        <taxon>Bacteria</taxon>
        <taxon>Pseudomonadati</taxon>
        <taxon>Thermodesulfobacteriota</taxon>
        <taxon>Desulfobacteria</taxon>
        <taxon>Desulfobacterales</taxon>
        <taxon>Desulfosarcinaceae</taxon>
        <taxon>Desulfatitalea</taxon>
    </lineage>
</organism>
<dbReference type="AlphaFoldDB" id="A0AA41R2U7"/>
<dbReference type="Pfam" id="PF08031">
    <property type="entry name" value="BBE"/>
    <property type="match status" value="1"/>
</dbReference>
<dbReference type="InterPro" id="IPR050416">
    <property type="entry name" value="FAD-linked_Oxidoreductase"/>
</dbReference>
<dbReference type="EMBL" id="JALJRB010000010">
    <property type="protein sequence ID" value="MCJ8501037.1"/>
    <property type="molecule type" value="Genomic_DNA"/>
</dbReference>